<evidence type="ECO:0000313" key="2">
    <source>
        <dbReference type="Proteomes" id="UP000249396"/>
    </source>
</evidence>
<name>A0A2W4SN75_9GAMM</name>
<reference evidence="1 2" key="1">
    <citation type="journal article" date="2018" name="Aquat. Microb. Ecol.">
        <title>Gammaproteobacterial methanotrophs dominate.</title>
        <authorList>
            <person name="Rissanen A.J."/>
            <person name="Saarenheimo J."/>
            <person name="Tiirola M."/>
            <person name="Peura S."/>
            <person name="Aalto S.L."/>
            <person name="Karvinen A."/>
            <person name="Nykanen H."/>
        </authorList>
    </citation>
    <scope>NUCLEOTIDE SEQUENCE [LARGE SCALE GENOMIC DNA]</scope>
    <source>
        <strain evidence="1">AMbin10</strain>
    </source>
</reference>
<dbReference type="Pfam" id="PF04365">
    <property type="entry name" value="BrnT_toxin"/>
    <property type="match status" value="1"/>
</dbReference>
<dbReference type="Gene3D" id="3.10.450.530">
    <property type="entry name" value="Ribonuclease toxin, BrnT, of type II toxin-antitoxin system"/>
    <property type="match status" value="1"/>
</dbReference>
<proteinExistence type="predicted"/>
<protein>
    <recommendedName>
        <fullName evidence="3">BrnT family toxin</fullName>
    </recommendedName>
</protein>
<dbReference type="InterPro" id="IPR038573">
    <property type="entry name" value="BrnT_sf"/>
</dbReference>
<comment type="caution">
    <text evidence="1">The sequence shown here is derived from an EMBL/GenBank/DDBJ whole genome shotgun (WGS) entry which is preliminary data.</text>
</comment>
<evidence type="ECO:0000313" key="1">
    <source>
        <dbReference type="EMBL" id="PZN74314.1"/>
    </source>
</evidence>
<dbReference type="InterPro" id="IPR007460">
    <property type="entry name" value="BrnT_toxin"/>
</dbReference>
<dbReference type="Proteomes" id="UP000249396">
    <property type="component" value="Unassembled WGS sequence"/>
</dbReference>
<accession>A0A2W4SN75</accession>
<dbReference type="EMBL" id="QJPH01000432">
    <property type="protein sequence ID" value="PZN74314.1"/>
    <property type="molecule type" value="Genomic_DNA"/>
</dbReference>
<sequence length="90" mass="10558">MITWDESKRRSNLKNHGMDFMGCEAVFDNPVATEIDLREAYGEQRINLIGWLRGEVVHMTYCERGEALHVISLRRATRHESRSYFAEISR</sequence>
<dbReference type="AlphaFoldDB" id="A0A2W4SN75"/>
<evidence type="ECO:0008006" key="3">
    <source>
        <dbReference type="Google" id="ProtNLM"/>
    </source>
</evidence>
<gene>
    <name evidence="1" type="ORF">DM484_21525</name>
</gene>
<organism evidence="1 2">
    <name type="scientific">Candidatus Methylumidiphilus alinenensis</name>
    <dbReference type="NCBI Taxonomy" id="2202197"/>
    <lineage>
        <taxon>Bacteria</taxon>
        <taxon>Pseudomonadati</taxon>
        <taxon>Pseudomonadota</taxon>
        <taxon>Gammaproteobacteria</taxon>
        <taxon>Methylococcales</taxon>
        <taxon>Candidatus Methylumidiphilus</taxon>
    </lineage>
</organism>